<gene>
    <name evidence="7" type="ORF">Pla52n_04390</name>
</gene>
<feature type="domain" description="NolW-like" evidence="6">
    <location>
        <begin position="729"/>
        <end position="850"/>
    </location>
</feature>
<dbReference type="EMBL" id="SJPN01000001">
    <property type="protein sequence ID" value="TWU07863.1"/>
    <property type="molecule type" value="Genomic_DNA"/>
</dbReference>
<dbReference type="InterPro" id="IPR050810">
    <property type="entry name" value="Bact_Secretion_Sys_Channel"/>
</dbReference>
<dbReference type="AlphaFoldDB" id="A0A5C6B750"/>
<keyword evidence="5" id="KW-1133">Transmembrane helix</keyword>
<dbReference type="GO" id="GO:0009306">
    <property type="term" value="P:protein secretion"/>
    <property type="evidence" value="ECO:0007669"/>
    <property type="project" value="TreeGrafter"/>
</dbReference>
<keyword evidence="2" id="KW-0732">Signal</keyword>
<feature type="region of interest" description="Disordered" evidence="4">
    <location>
        <begin position="65"/>
        <end position="103"/>
    </location>
</feature>
<dbReference type="Proteomes" id="UP000320176">
    <property type="component" value="Unassembled WGS sequence"/>
</dbReference>
<reference evidence="7 8" key="1">
    <citation type="submission" date="2019-02" db="EMBL/GenBank/DDBJ databases">
        <title>Deep-cultivation of Planctomycetes and their phenomic and genomic characterization uncovers novel biology.</title>
        <authorList>
            <person name="Wiegand S."/>
            <person name="Jogler M."/>
            <person name="Boedeker C."/>
            <person name="Pinto D."/>
            <person name="Vollmers J."/>
            <person name="Rivas-Marin E."/>
            <person name="Kohn T."/>
            <person name="Peeters S.H."/>
            <person name="Heuer A."/>
            <person name="Rast P."/>
            <person name="Oberbeckmann S."/>
            <person name="Bunk B."/>
            <person name="Jeske O."/>
            <person name="Meyerdierks A."/>
            <person name="Storesund J.E."/>
            <person name="Kallscheuer N."/>
            <person name="Luecker S."/>
            <person name="Lage O.M."/>
            <person name="Pohl T."/>
            <person name="Merkel B.J."/>
            <person name="Hornburger P."/>
            <person name="Mueller R.-W."/>
            <person name="Bruemmer F."/>
            <person name="Labrenz M."/>
            <person name="Spormann A.M."/>
            <person name="Op Den Camp H."/>
            <person name="Overmann J."/>
            <person name="Amann R."/>
            <person name="Jetten M.S.M."/>
            <person name="Mascher T."/>
            <person name="Medema M.H."/>
            <person name="Devos D.P."/>
            <person name="Kaster A.-K."/>
            <person name="Ovreas L."/>
            <person name="Rohde M."/>
            <person name="Galperin M.Y."/>
            <person name="Jogler C."/>
        </authorList>
    </citation>
    <scope>NUCLEOTIDE SEQUENCE [LARGE SCALE GENOMIC DNA]</scope>
    <source>
        <strain evidence="7 8">Pla52n</strain>
    </source>
</reference>
<evidence type="ECO:0000313" key="8">
    <source>
        <dbReference type="Proteomes" id="UP000320176"/>
    </source>
</evidence>
<dbReference type="InterPro" id="IPR038591">
    <property type="entry name" value="NolW-like_sf"/>
</dbReference>
<feature type="compositionally biased region" description="Basic and acidic residues" evidence="4">
    <location>
        <begin position="884"/>
        <end position="898"/>
    </location>
</feature>
<evidence type="ECO:0000256" key="4">
    <source>
        <dbReference type="SAM" id="MobiDB-lite"/>
    </source>
</evidence>
<dbReference type="RefSeq" id="WP_231741632.1">
    <property type="nucleotide sequence ID" value="NZ_CP151726.1"/>
</dbReference>
<feature type="compositionally biased region" description="Low complexity" evidence="4">
    <location>
        <begin position="772"/>
        <end position="787"/>
    </location>
</feature>
<keyword evidence="8" id="KW-1185">Reference proteome</keyword>
<evidence type="ECO:0000256" key="5">
    <source>
        <dbReference type="SAM" id="Phobius"/>
    </source>
</evidence>
<name>A0A5C6B750_9BACT</name>
<evidence type="ECO:0000256" key="2">
    <source>
        <dbReference type="ARBA" id="ARBA00022729"/>
    </source>
</evidence>
<feature type="region of interest" description="Disordered" evidence="4">
    <location>
        <begin position="869"/>
        <end position="898"/>
    </location>
</feature>
<evidence type="ECO:0000256" key="3">
    <source>
        <dbReference type="ARBA" id="ARBA00023136"/>
    </source>
</evidence>
<dbReference type="PANTHER" id="PTHR30332:SF24">
    <property type="entry name" value="SECRETIN GSPD-RELATED"/>
    <property type="match status" value="1"/>
</dbReference>
<feature type="domain" description="NolW-like" evidence="6">
    <location>
        <begin position="618"/>
        <end position="717"/>
    </location>
</feature>
<keyword evidence="5" id="KW-0812">Transmembrane</keyword>
<comment type="subcellular location">
    <subcellularLocation>
        <location evidence="1">Membrane</location>
    </subcellularLocation>
</comment>
<organism evidence="7 8">
    <name type="scientific">Stieleria varia</name>
    <dbReference type="NCBI Taxonomy" id="2528005"/>
    <lineage>
        <taxon>Bacteria</taxon>
        <taxon>Pseudomonadati</taxon>
        <taxon>Planctomycetota</taxon>
        <taxon>Planctomycetia</taxon>
        <taxon>Pirellulales</taxon>
        <taxon>Pirellulaceae</taxon>
        <taxon>Stieleria</taxon>
    </lineage>
</organism>
<feature type="compositionally biased region" description="Low complexity" evidence="4">
    <location>
        <begin position="66"/>
        <end position="78"/>
    </location>
</feature>
<keyword evidence="3 5" id="KW-0472">Membrane</keyword>
<dbReference type="GO" id="GO:0015627">
    <property type="term" value="C:type II protein secretion system complex"/>
    <property type="evidence" value="ECO:0007669"/>
    <property type="project" value="TreeGrafter"/>
</dbReference>
<sequence length="898" mass="96456">MKISRLIPKQTLAVAPRVLGMIVVCIFFGLNTQGVSAQEPLATEPQFAQPQPAEPFANELQPTELQPAQPQPDQTQPPADQPVPTPATDTAERSNTPDAESGKVRFSFNGASWRDVITWMADEADLALHVSEIPPGSFTYTDPNAFTHDDAIDRINLFLLPQGFTLVRNGQLLTVINLNDPRSMNQLDAMADMIPAQDLDKRNTHEVVKCIFRLGEIDAEDAVLELSALNLMTTPAVLSRTNQLIITDTVAKLKTAKAILDAFEPSTLDNGTVVKNFALQHVDAEDILLVARPHMGLATGEMIGIDVSLSADLQGKNIFITGVEDKVKLLENLVTALDRPDKQLSTQNGENVLQAHAVSGGNVETVYNVLLTILAGKSVRLSMDKEAGTVVALATPETQAEIAQTVLELQATDAEFEVIPLKTVDPYFVISLLEEMLDLPDALDDPDDIDPDAPKIDADPGNMRLFVRAKRDKIEQIRKIVEGLDSAAVTPAGDDTLLLPVRGEQALNLLETSARFWRGENPVLLFQTNLQTAPRITERVVGSENPTDTMSRLTAARQPADAKLLTTKVTGGAPAIRCQLTPRGLILQCEDATALAKFEEHFRMLSGPVDSTPSPPVIFYLTHTKADDALRMLAELLDGGEAASEVEGGTLVNGYVSSSSYSGFLGSIISSRDGTMSMIFDSVTVVSDSRLNRLIAQGSTDDLAKIEEYLNIIDKDSSLTSIETYGTSHVIELTNTRASEVAAVIREAYAGRVTASTTGAAPKGASPGGSEGAAAVAAQREAAAAKAAEAEKQAASKKGDAKKSAAQPARDLEPKMTIAVHEPSNSLIITAPRQLFAEVEQLAMAIDRRSETEVQVLTPSSGALMDPLLQQALGIEPSATSRSSSDRDRSRNSSRSDR</sequence>
<protein>
    <submittedName>
        <fullName evidence="7">Bacterial type II/III secretion system short domain protein</fullName>
    </submittedName>
</protein>
<proteinExistence type="predicted"/>
<dbReference type="InterPro" id="IPR005644">
    <property type="entry name" value="NolW-like"/>
</dbReference>
<dbReference type="Gene3D" id="3.30.1370.120">
    <property type="match status" value="4"/>
</dbReference>
<dbReference type="PANTHER" id="PTHR30332">
    <property type="entry name" value="PROBABLE GENERAL SECRETION PATHWAY PROTEIN D"/>
    <property type="match status" value="1"/>
</dbReference>
<evidence type="ECO:0000259" key="6">
    <source>
        <dbReference type="Pfam" id="PF03958"/>
    </source>
</evidence>
<evidence type="ECO:0000256" key="1">
    <source>
        <dbReference type="ARBA" id="ARBA00004370"/>
    </source>
</evidence>
<accession>A0A5C6B750</accession>
<feature type="transmembrane region" description="Helical" evidence="5">
    <location>
        <begin position="12"/>
        <end position="30"/>
    </location>
</feature>
<feature type="compositionally biased region" description="Basic and acidic residues" evidence="4">
    <location>
        <begin position="788"/>
        <end position="803"/>
    </location>
</feature>
<evidence type="ECO:0000313" key="7">
    <source>
        <dbReference type="EMBL" id="TWU07863.1"/>
    </source>
</evidence>
<comment type="caution">
    <text evidence="7">The sequence shown here is derived from an EMBL/GenBank/DDBJ whole genome shotgun (WGS) entry which is preliminary data.</text>
</comment>
<feature type="region of interest" description="Disordered" evidence="4">
    <location>
        <begin position="757"/>
        <end position="813"/>
    </location>
</feature>
<dbReference type="GO" id="GO:0016020">
    <property type="term" value="C:membrane"/>
    <property type="evidence" value="ECO:0007669"/>
    <property type="project" value="UniProtKB-SubCell"/>
</dbReference>
<dbReference type="Pfam" id="PF03958">
    <property type="entry name" value="Secretin_N"/>
    <property type="match status" value="2"/>
</dbReference>